<name>A0A6A6JYP8_HEVBR</name>
<feature type="region of interest" description="Disordered" evidence="1">
    <location>
        <begin position="451"/>
        <end position="493"/>
    </location>
</feature>
<evidence type="ECO:0000256" key="1">
    <source>
        <dbReference type="SAM" id="MobiDB-lite"/>
    </source>
</evidence>
<evidence type="ECO:0000313" key="3">
    <source>
        <dbReference type="Proteomes" id="UP000467840"/>
    </source>
</evidence>
<evidence type="ECO:0000313" key="2">
    <source>
        <dbReference type="EMBL" id="KAF2281731.1"/>
    </source>
</evidence>
<gene>
    <name evidence="2" type="ORF">GH714_042555</name>
</gene>
<dbReference type="Proteomes" id="UP000467840">
    <property type="component" value="Unassembled WGS sequence"/>
</dbReference>
<dbReference type="EMBL" id="JAAGAX010000511">
    <property type="protein sequence ID" value="KAF2281731.1"/>
    <property type="molecule type" value="Genomic_DNA"/>
</dbReference>
<proteinExistence type="predicted"/>
<reference evidence="2 3" key="1">
    <citation type="journal article" date="2020" name="Mol. Plant">
        <title>The Chromosome-Based Rubber Tree Genome Provides New Insights into Spurge Genome Evolution and Rubber Biosynthesis.</title>
        <authorList>
            <person name="Liu J."/>
            <person name="Shi C."/>
            <person name="Shi C.C."/>
            <person name="Li W."/>
            <person name="Zhang Q.J."/>
            <person name="Zhang Y."/>
            <person name="Li K."/>
            <person name="Lu H.F."/>
            <person name="Shi C."/>
            <person name="Zhu S.T."/>
            <person name="Xiao Z.Y."/>
            <person name="Nan H."/>
            <person name="Yue Y."/>
            <person name="Zhu X.G."/>
            <person name="Wu Y."/>
            <person name="Hong X.N."/>
            <person name="Fan G.Y."/>
            <person name="Tong Y."/>
            <person name="Zhang D."/>
            <person name="Mao C.L."/>
            <person name="Liu Y.L."/>
            <person name="Hao S.J."/>
            <person name="Liu W.Q."/>
            <person name="Lv M.Q."/>
            <person name="Zhang H.B."/>
            <person name="Liu Y."/>
            <person name="Hu-Tang G.R."/>
            <person name="Wang J.P."/>
            <person name="Wang J.H."/>
            <person name="Sun Y.H."/>
            <person name="Ni S.B."/>
            <person name="Chen W.B."/>
            <person name="Zhang X.C."/>
            <person name="Jiao Y.N."/>
            <person name="Eichler E.E."/>
            <person name="Li G.H."/>
            <person name="Liu X."/>
            <person name="Gao L.Z."/>
        </authorList>
    </citation>
    <scope>NUCLEOTIDE SEQUENCE [LARGE SCALE GENOMIC DNA]</scope>
    <source>
        <strain evidence="3">cv. GT1</strain>
        <tissue evidence="2">Leaf</tissue>
    </source>
</reference>
<dbReference type="AlphaFoldDB" id="A0A6A6JYP8"/>
<organism evidence="2 3">
    <name type="scientific">Hevea brasiliensis</name>
    <name type="common">Para rubber tree</name>
    <name type="synonym">Siphonia brasiliensis</name>
    <dbReference type="NCBI Taxonomy" id="3981"/>
    <lineage>
        <taxon>Eukaryota</taxon>
        <taxon>Viridiplantae</taxon>
        <taxon>Streptophyta</taxon>
        <taxon>Embryophyta</taxon>
        <taxon>Tracheophyta</taxon>
        <taxon>Spermatophyta</taxon>
        <taxon>Magnoliopsida</taxon>
        <taxon>eudicotyledons</taxon>
        <taxon>Gunneridae</taxon>
        <taxon>Pentapetalae</taxon>
        <taxon>rosids</taxon>
        <taxon>fabids</taxon>
        <taxon>Malpighiales</taxon>
        <taxon>Euphorbiaceae</taxon>
        <taxon>Crotonoideae</taxon>
        <taxon>Micrandreae</taxon>
        <taxon>Hevea</taxon>
    </lineage>
</organism>
<sequence>MLPVPFLFVFLYRSSDFDVPAYAADYGFCTSLLCITLLVAAFYHGVLGVQWPWRCFLYMDDGLVAARLLAYHPSSRNVPLACRVIEARSMSGELRDLWKSAARGAGDIGTSIRESSVPRNVWNALKVTFALNVKNIARLDPQGDGEQQKVRVPMLMSQLVDRSQPCEFLPASCFSGKRSGMRIENGQLIVRGKAFPLEPIKSEGLGLDRAVTTDGKLLYAINTNHQKEALLALGLDLEQYKNKRLVVACDGDTLVPTTVSDAEARVMRAIYNAEVTAETKRIVNEKTGATSWLLTIAMAVPFNTCAAVLNFACMIPQGAFDVCARLLGAGAASMEREARHRVVAKQKGTVTGLGSPAGFIMSGFALRCMQSIALLGEGMIGSVRKVSVSAAKAVPIVANSAYNLDASQLRVSKHLLIDSGDAALNCFISSVKDMGEGLGFYLDVKGEKSQSASAHGGAPEASANIGDGGRGDVHQQDNLPGMKGKGRQGVAAHGANDDGHIVLNTEDMLKVVGAGADLMSSGTTVSYGTSTELRDNFISARSRGSGAAR</sequence>
<protein>
    <submittedName>
        <fullName evidence="2">Uncharacterized protein</fullName>
    </submittedName>
</protein>
<keyword evidence="3" id="KW-1185">Reference proteome</keyword>
<comment type="caution">
    <text evidence="2">The sequence shown here is derived from an EMBL/GenBank/DDBJ whole genome shotgun (WGS) entry which is preliminary data.</text>
</comment>
<accession>A0A6A6JYP8</accession>